<accession>A0A5J4YG14</accession>
<dbReference type="PROSITE" id="PS01031">
    <property type="entry name" value="SHSP"/>
    <property type="match status" value="1"/>
</dbReference>
<dbReference type="CDD" id="cd06464">
    <property type="entry name" value="ACD_sHsps-like"/>
    <property type="match status" value="1"/>
</dbReference>
<evidence type="ECO:0000313" key="6">
    <source>
        <dbReference type="EMBL" id="KAA8490456.1"/>
    </source>
</evidence>
<evidence type="ECO:0000256" key="3">
    <source>
        <dbReference type="RuleBase" id="RU003616"/>
    </source>
</evidence>
<dbReference type="InterPro" id="IPR031107">
    <property type="entry name" value="Small_HSP"/>
</dbReference>
<dbReference type="PANTHER" id="PTHR11527">
    <property type="entry name" value="HEAT-SHOCK PROTEIN 20 FAMILY MEMBER"/>
    <property type="match status" value="1"/>
</dbReference>
<reference evidence="7" key="1">
    <citation type="journal article" date="2019" name="Nat. Commun.">
        <title>Expansion of phycobilisome linker gene families in mesophilic red algae.</title>
        <authorList>
            <person name="Lee J."/>
            <person name="Kim D."/>
            <person name="Bhattacharya D."/>
            <person name="Yoon H.S."/>
        </authorList>
    </citation>
    <scope>NUCLEOTIDE SEQUENCE [LARGE SCALE GENOMIC DNA]</scope>
    <source>
        <strain evidence="7">CCMP 1328</strain>
    </source>
</reference>
<keyword evidence="1 6" id="KW-0346">Stress response</keyword>
<gene>
    <name evidence="6" type="ORF">FVE85_8982</name>
</gene>
<evidence type="ECO:0000259" key="5">
    <source>
        <dbReference type="PROSITE" id="PS01031"/>
    </source>
</evidence>
<evidence type="ECO:0000256" key="2">
    <source>
        <dbReference type="PROSITE-ProRule" id="PRU00285"/>
    </source>
</evidence>
<dbReference type="InterPro" id="IPR008978">
    <property type="entry name" value="HSP20-like_chaperone"/>
</dbReference>
<dbReference type="SUPFAM" id="SSF49764">
    <property type="entry name" value="HSP20-like chaperones"/>
    <property type="match status" value="1"/>
</dbReference>
<dbReference type="InterPro" id="IPR002068">
    <property type="entry name" value="A-crystallin/Hsp20_dom"/>
</dbReference>
<evidence type="ECO:0000256" key="4">
    <source>
        <dbReference type="SAM" id="MobiDB-lite"/>
    </source>
</evidence>
<feature type="region of interest" description="Disordered" evidence="4">
    <location>
        <begin position="16"/>
        <end position="42"/>
    </location>
</feature>
<comment type="similarity">
    <text evidence="2 3">Belongs to the small heat shock protein (HSP20) family.</text>
</comment>
<evidence type="ECO:0000313" key="7">
    <source>
        <dbReference type="Proteomes" id="UP000324585"/>
    </source>
</evidence>
<sequence>MRVYHIRPSVVKRLATKSTKRNQERAAKSVAKRASSPMALRTRPAVSSHLAYPTGRANTFELIDRLLGAPFGTTRDDWNSLLEPVRASPPSLLSEFDDKYVMTIEAPGIPKEKIQLEVKDNVLKVSGGMEENVTEDGENGDGKGEKVTHGYVARSFHRSLTLGNDVDIDKISASAKDGIVTIELPKHGREEPATRLIEIK</sequence>
<evidence type="ECO:0000256" key="1">
    <source>
        <dbReference type="ARBA" id="ARBA00023016"/>
    </source>
</evidence>
<proteinExistence type="inferred from homology"/>
<dbReference type="EMBL" id="VRMN01000027">
    <property type="protein sequence ID" value="KAA8490456.1"/>
    <property type="molecule type" value="Genomic_DNA"/>
</dbReference>
<dbReference type="OrthoDB" id="1431247at2759"/>
<dbReference type="Proteomes" id="UP000324585">
    <property type="component" value="Unassembled WGS sequence"/>
</dbReference>
<protein>
    <submittedName>
        <fullName evidence="6">Small heat shock protein C3</fullName>
    </submittedName>
</protein>
<feature type="domain" description="SHSP" evidence="5">
    <location>
        <begin position="82"/>
        <end position="200"/>
    </location>
</feature>
<comment type="caution">
    <text evidence="6">The sequence shown here is derived from an EMBL/GenBank/DDBJ whole genome shotgun (WGS) entry which is preliminary data.</text>
</comment>
<keyword evidence="7" id="KW-1185">Reference proteome</keyword>
<organism evidence="6 7">
    <name type="scientific">Porphyridium purpureum</name>
    <name type="common">Red alga</name>
    <name type="synonym">Porphyridium cruentum</name>
    <dbReference type="NCBI Taxonomy" id="35688"/>
    <lineage>
        <taxon>Eukaryota</taxon>
        <taxon>Rhodophyta</taxon>
        <taxon>Bangiophyceae</taxon>
        <taxon>Porphyridiales</taxon>
        <taxon>Porphyridiaceae</taxon>
        <taxon>Porphyridium</taxon>
    </lineage>
</organism>
<dbReference type="Gene3D" id="2.60.40.790">
    <property type="match status" value="1"/>
</dbReference>
<dbReference type="AlphaFoldDB" id="A0A5J4YG14"/>
<dbReference type="Pfam" id="PF00011">
    <property type="entry name" value="HSP20"/>
    <property type="match status" value="1"/>
</dbReference>
<name>A0A5J4YG14_PORPP</name>